<feature type="compositionally biased region" description="Basic residues" evidence="1">
    <location>
        <begin position="1"/>
        <end position="12"/>
    </location>
</feature>
<organism evidence="2 3">
    <name type="scientific">Aspergillus granulosus</name>
    <dbReference type="NCBI Taxonomy" id="176169"/>
    <lineage>
        <taxon>Eukaryota</taxon>
        <taxon>Fungi</taxon>
        <taxon>Dikarya</taxon>
        <taxon>Ascomycota</taxon>
        <taxon>Pezizomycotina</taxon>
        <taxon>Eurotiomycetes</taxon>
        <taxon>Eurotiomycetidae</taxon>
        <taxon>Eurotiales</taxon>
        <taxon>Aspergillaceae</taxon>
        <taxon>Aspergillus</taxon>
        <taxon>Aspergillus subgen. Nidulantes</taxon>
    </lineage>
</organism>
<sequence length="113" mass="13330">MAKGKKKGRGKKSQQGADEDEEWEKNPKRERQKEEEKTEKTQKNKDTQQKDDNNDDDDDDVSMRELDSEFEKPDKEPPKPPLCRQKRPKASDWAKKVIDKFIEKNGKKITQEL</sequence>
<dbReference type="EMBL" id="JBFXLT010000253">
    <property type="protein sequence ID" value="KAL2801735.1"/>
    <property type="molecule type" value="Genomic_DNA"/>
</dbReference>
<gene>
    <name evidence="2" type="ORF">BJX63DRAFT_438540</name>
</gene>
<feature type="compositionally biased region" description="Basic and acidic residues" evidence="1">
    <location>
        <begin position="61"/>
        <end position="78"/>
    </location>
</feature>
<evidence type="ECO:0000313" key="3">
    <source>
        <dbReference type="Proteomes" id="UP001610334"/>
    </source>
</evidence>
<feature type="compositionally biased region" description="Basic and acidic residues" evidence="1">
    <location>
        <begin position="24"/>
        <end position="52"/>
    </location>
</feature>
<proteinExistence type="predicted"/>
<accession>A0ABR4GTE7</accession>
<name>A0ABR4GTE7_9EURO</name>
<dbReference type="Proteomes" id="UP001610334">
    <property type="component" value="Unassembled WGS sequence"/>
</dbReference>
<reference evidence="2 3" key="1">
    <citation type="submission" date="2024-07" db="EMBL/GenBank/DDBJ databases">
        <title>Section-level genome sequencing and comparative genomics of Aspergillus sections Usti and Cavernicolus.</title>
        <authorList>
            <consortium name="Lawrence Berkeley National Laboratory"/>
            <person name="Nybo J.L."/>
            <person name="Vesth T.C."/>
            <person name="Theobald S."/>
            <person name="Frisvad J.C."/>
            <person name="Larsen T.O."/>
            <person name="Kjaerboelling I."/>
            <person name="Rothschild-Mancinelli K."/>
            <person name="Lyhne E.K."/>
            <person name="Kogle M.E."/>
            <person name="Barry K."/>
            <person name="Clum A."/>
            <person name="Na H."/>
            <person name="Ledsgaard L."/>
            <person name="Lin J."/>
            <person name="Lipzen A."/>
            <person name="Kuo A."/>
            <person name="Riley R."/>
            <person name="Mondo S."/>
            <person name="Labutti K."/>
            <person name="Haridas S."/>
            <person name="Pangalinan J."/>
            <person name="Salamov A.A."/>
            <person name="Simmons B.A."/>
            <person name="Magnuson J.K."/>
            <person name="Chen J."/>
            <person name="Drula E."/>
            <person name="Henrissat B."/>
            <person name="Wiebenga A."/>
            <person name="Lubbers R.J."/>
            <person name="Gomes A.C."/>
            <person name="Makela M.R."/>
            <person name="Stajich J."/>
            <person name="Grigoriev I.V."/>
            <person name="Mortensen U.H."/>
            <person name="De Vries R.P."/>
            <person name="Baker S.E."/>
            <person name="Andersen M.R."/>
        </authorList>
    </citation>
    <scope>NUCLEOTIDE SEQUENCE [LARGE SCALE GENOMIC DNA]</scope>
    <source>
        <strain evidence="2 3">CBS 588.65</strain>
    </source>
</reference>
<feature type="region of interest" description="Disordered" evidence="1">
    <location>
        <begin position="1"/>
        <end position="92"/>
    </location>
</feature>
<evidence type="ECO:0000256" key="1">
    <source>
        <dbReference type="SAM" id="MobiDB-lite"/>
    </source>
</evidence>
<evidence type="ECO:0000313" key="2">
    <source>
        <dbReference type="EMBL" id="KAL2801735.1"/>
    </source>
</evidence>
<protein>
    <submittedName>
        <fullName evidence="2">Uncharacterized protein</fullName>
    </submittedName>
</protein>
<keyword evidence="3" id="KW-1185">Reference proteome</keyword>
<comment type="caution">
    <text evidence="2">The sequence shown here is derived from an EMBL/GenBank/DDBJ whole genome shotgun (WGS) entry which is preliminary data.</text>
</comment>